<dbReference type="Proteomes" id="UP000178227">
    <property type="component" value="Unassembled WGS sequence"/>
</dbReference>
<proteinExistence type="predicted"/>
<reference evidence="1 2" key="1">
    <citation type="journal article" date="2016" name="Nat. Commun.">
        <title>Thousands of microbial genomes shed light on interconnected biogeochemical processes in an aquifer system.</title>
        <authorList>
            <person name="Anantharaman K."/>
            <person name="Brown C.T."/>
            <person name="Hug L.A."/>
            <person name="Sharon I."/>
            <person name="Castelle C.J."/>
            <person name="Probst A.J."/>
            <person name="Thomas B.C."/>
            <person name="Singh A."/>
            <person name="Wilkins M.J."/>
            <person name="Karaoz U."/>
            <person name="Brodie E.L."/>
            <person name="Williams K.H."/>
            <person name="Hubbard S.S."/>
            <person name="Banfield J.F."/>
        </authorList>
    </citation>
    <scope>NUCLEOTIDE SEQUENCE [LARGE SCALE GENOMIC DNA]</scope>
</reference>
<dbReference type="SFLD" id="SFLDS00003">
    <property type="entry name" value="Haloacid_Dehalogenase"/>
    <property type="match status" value="1"/>
</dbReference>
<dbReference type="InterPro" id="IPR036412">
    <property type="entry name" value="HAD-like_sf"/>
</dbReference>
<comment type="caution">
    <text evidence="1">The sequence shown here is derived from an EMBL/GenBank/DDBJ whole genome shotgun (WGS) entry which is preliminary data.</text>
</comment>
<dbReference type="Pfam" id="PF00702">
    <property type="entry name" value="Hydrolase"/>
    <property type="match status" value="1"/>
</dbReference>
<gene>
    <name evidence="1" type="ORF">A2918_00530</name>
</gene>
<dbReference type="AlphaFoldDB" id="A0A1F8GDR3"/>
<organism evidence="1 2">
    <name type="scientific">Candidatus Yanofskybacteria bacterium RIFCSPLOWO2_01_FULL_42_49</name>
    <dbReference type="NCBI Taxonomy" id="1802694"/>
    <lineage>
        <taxon>Bacteria</taxon>
        <taxon>Candidatus Yanofskyibacteriota</taxon>
    </lineage>
</organism>
<dbReference type="InterPro" id="IPR023198">
    <property type="entry name" value="PGP-like_dom2"/>
</dbReference>
<evidence type="ECO:0000313" key="1">
    <source>
        <dbReference type="EMBL" id="OGN23525.1"/>
    </source>
</evidence>
<dbReference type="PANTHER" id="PTHR43611:SF3">
    <property type="entry name" value="FLAVIN MONONUCLEOTIDE HYDROLASE 1, CHLOROPLATIC"/>
    <property type="match status" value="1"/>
</dbReference>
<sequence length="225" mass="26326">MVEAVFFDCGNVLLLYNTSIFYRDLEKRKRSKIPVHEILVGKYRSAFVDFELGDINSREFFDRVQRILELDMSFAEFIDVFTGNEVMIPDPVILELKIKLKEQGVKLVLVTNNNPVHVETMRQRYPEVMCGFDFEAISYEMHMRKPDDPEIFIRPMEILGLKAENCLLVDDHLPNAEAFRKLGGLGYHYNVRDEFLRVNMSAVARERNNLIVMFKNLGLIDWPEI</sequence>
<dbReference type="STRING" id="1802694.A2918_00530"/>
<accession>A0A1F8GDR3</accession>
<evidence type="ECO:0000313" key="2">
    <source>
        <dbReference type="Proteomes" id="UP000178227"/>
    </source>
</evidence>
<protein>
    <recommendedName>
        <fullName evidence="3">HAD family hydrolase</fullName>
    </recommendedName>
</protein>
<dbReference type="InterPro" id="IPR023214">
    <property type="entry name" value="HAD_sf"/>
</dbReference>
<dbReference type="PANTHER" id="PTHR43611">
    <property type="entry name" value="ALPHA-D-GLUCOSE 1-PHOSPHATE PHOSPHATASE"/>
    <property type="match status" value="1"/>
</dbReference>
<name>A0A1F8GDR3_9BACT</name>
<dbReference type="SUPFAM" id="SSF56784">
    <property type="entry name" value="HAD-like"/>
    <property type="match status" value="1"/>
</dbReference>
<evidence type="ECO:0008006" key="3">
    <source>
        <dbReference type="Google" id="ProtNLM"/>
    </source>
</evidence>
<dbReference type="Gene3D" id="3.40.50.1000">
    <property type="entry name" value="HAD superfamily/HAD-like"/>
    <property type="match status" value="1"/>
</dbReference>
<dbReference type="SFLD" id="SFLDG01129">
    <property type="entry name" value="C1.5:_HAD__Beta-PGM__Phosphata"/>
    <property type="match status" value="1"/>
</dbReference>
<dbReference type="EMBL" id="MGKI01000002">
    <property type="protein sequence ID" value="OGN23525.1"/>
    <property type="molecule type" value="Genomic_DNA"/>
</dbReference>
<dbReference type="Gene3D" id="1.10.150.240">
    <property type="entry name" value="Putative phosphatase, domain 2"/>
    <property type="match status" value="1"/>
</dbReference>